<feature type="transmembrane region" description="Helical" evidence="1">
    <location>
        <begin position="48"/>
        <end position="71"/>
    </location>
</feature>
<feature type="non-terminal residue" evidence="2">
    <location>
        <position position="153"/>
    </location>
</feature>
<name>M0LVL2_9EURY</name>
<dbReference type="eggNOG" id="arCOG02768">
    <property type="taxonomic scope" value="Archaea"/>
</dbReference>
<evidence type="ECO:0000256" key="1">
    <source>
        <dbReference type="SAM" id="Phobius"/>
    </source>
</evidence>
<feature type="transmembrane region" description="Helical" evidence="1">
    <location>
        <begin position="122"/>
        <end position="139"/>
    </location>
</feature>
<reference evidence="2 3" key="1">
    <citation type="journal article" date="2014" name="PLoS Genet.">
        <title>Phylogenetically driven sequencing of extremely halophilic archaea reveals strategies for static and dynamic osmo-response.</title>
        <authorList>
            <person name="Becker E.A."/>
            <person name="Seitzer P.M."/>
            <person name="Tritt A."/>
            <person name="Larsen D."/>
            <person name="Krusor M."/>
            <person name="Yao A.I."/>
            <person name="Wu D."/>
            <person name="Madern D."/>
            <person name="Eisen J.A."/>
            <person name="Darling A.E."/>
            <person name="Facciotti M.T."/>
        </authorList>
    </citation>
    <scope>NUCLEOTIDE SEQUENCE [LARGE SCALE GENOMIC DNA]</scope>
    <source>
        <strain evidence="2 3">JCM 10879</strain>
    </source>
</reference>
<dbReference type="Proteomes" id="UP000011607">
    <property type="component" value="Unassembled WGS sequence"/>
</dbReference>
<sequence>MSALTQTIRERPVLSYFVLTLTYSWVIWAPMLMIPGPGEIGPGESDTIIWIGVLLMYLGGFGPLVAAAIVVKFAGGDLRTWASQILTWRVNLRWWLATLGLPIVAVAGVSILYIAIGGPYDFGALMVPILSYVPLYPVARSRLVRRTGRADQK</sequence>
<dbReference type="AlphaFoldDB" id="M0LVL2"/>
<evidence type="ECO:0000313" key="3">
    <source>
        <dbReference type="Proteomes" id="UP000011607"/>
    </source>
</evidence>
<comment type="caution">
    <text evidence="2">The sequence shown here is derived from an EMBL/GenBank/DDBJ whole genome shotgun (WGS) entry which is preliminary data.</text>
</comment>
<keyword evidence="1" id="KW-0812">Transmembrane</keyword>
<dbReference type="STRING" id="1227454.C446_10620"/>
<evidence type="ECO:0000313" key="2">
    <source>
        <dbReference type="EMBL" id="EMA37612.1"/>
    </source>
</evidence>
<proteinExistence type="predicted"/>
<keyword evidence="1" id="KW-1133">Transmembrane helix</keyword>
<organism evidence="2 3">
    <name type="scientific">Halobiforma nitratireducens JCM 10879</name>
    <dbReference type="NCBI Taxonomy" id="1227454"/>
    <lineage>
        <taxon>Archaea</taxon>
        <taxon>Methanobacteriati</taxon>
        <taxon>Methanobacteriota</taxon>
        <taxon>Stenosarchaea group</taxon>
        <taxon>Halobacteria</taxon>
        <taxon>Halobacteriales</taxon>
        <taxon>Natrialbaceae</taxon>
        <taxon>Halobiforma</taxon>
    </lineage>
</organism>
<accession>M0LVL2</accession>
<feature type="transmembrane region" description="Helical" evidence="1">
    <location>
        <begin position="12"/>
        <end position="28"/>
    </location>
</feature>
<keyword evidence="1" id="KW-0472">Membrane</keyword>
<protein>
    <submittedName>
        <fullName evidence="2">Abortive infection protein</fullName>
    </submittedName>
</protein>
<dbReference type="EMBL" id="AOMA01000104">
    <property type="protein sequence ID" value="EMA37612.1"/>
    <property type="molecule type" value="Genomic_DNA"/>
</dbReference>
<gene>
    <name evidence="2" type="ORF">C446_10620</name>
</gene>
<feature type="transmembrane region" description="Helical" evidence="1">
    <location>
        <begin position="92"/>
        <end position="116"/>
    </location>
</feature>
<keyword evidence="3" id="KW-1185">Reference proteome</keyword>